<dbReference type="AlphaFoldDB" id="A0A2T1GD86"/>
<dbReference type="Pfam" id="PF00657">
    <property type="entry name" value="Lipase_GDSL"/>
    <property type="match status" value="1"/>
</dbReference>
<comment type="similarity">
    <text evidence="1">Belongs to the 'GDSL' lipolytic enzyme family.</text>
</comment>
<dbReference type="Proteomes" id="UP000238937">
    <property type="component" value="Unassembled WGS sequence"/>
</dbReference>
<evidence type="ECO:0000313" key="4">
    <source>
        <dbReference type="Proteomes" id="UP000238937"/>
    </source>
</evidence>
<dbReference type="PANTHER" id="PTHR22835">
    <property type="entry name" value="ZINC FINGER FYVE DOMAIN CONTAINING PROTEIN"/>
    <property type="match status" value="1"/>
</dbReference>
<dbReference type="EMBL" id="PVWO01000187">
    <property type="protein sequence ID" value="PSB55437.1"/>
    <property type="molecule type" value="Genomic_DNA"/>
</dbReference>
<dbReference type="SUPFAM" id="SSF52266">
    <property type="entry name" value="SGNH hydrolase"/>
    <property type="match status" value="1"/>
</dbReference>
<proteinExistence type="inferred from homology"/>
<keyword evidence="2" id="KW-0732">Signal</keyword>
<dbReference type="GO" id="GO:0016788">
    <property type="term" value="F:hydrolase activity, acting on ester bonds"/>
    <property type="evidence" value="ECO:0007669"/>
    <property type="project" value="InterPro"/>
</dbReference>
<dbReference type="RefSeq" id="WP_245894212.1">
    <property type="nucleotide sequence ID" value="NZ_PVWO01000187.1"/>
</dbReference>
<reference evidence="3 4" key="1">
    <citation type="submission" date="2018-03" db="EMBL/GenBank/DDBJ databases">
        <title>The ancient ancestry and fast evolution of plastids.</title>
        <authorList>
            <person name="Moore K.R."/>
            <person name="Magnabosco C."/>
            <person name="Momper L."/>
            <person name="Gold D.A."/>
            <person name="Bosak T."/>
            <person name="Fournier G.P."/>
        </authorList>
    </citation>
    <scope>NUCLEOTIDE SEQUENCE [LARGE SCALE GENOMIC DNA]</scope>
    <source>
        <strain evidence="3 4">CCALA 037</strain>
    </source>
</reference>
<feature type="chain" id="PRO_5015743215" evidence="2">
    <location>
        <begin position="24"/>
        <end position="192"/>
    </location>
</feature>
<protein>
    <submittedName>
        <fullName evidence="3">Phospholipase</fullName>
    </submittedName>
</protein>
<dbReference type="PANTHER" id="PTHR22835:SF659">
    <property type="entry name" value="GDSL LIPASE_ACYLHYDROLASE, PUTATIVE (AFU_ORTHOLOGUE AFUA_2G00510)-RELATED"/>
    <property type="match status" value="1"/>
</dbReference>
<gene>
    <name evidence="3" type="ORF">C7B77_15070</name>
</gene>
<feature type="non-terminal residue" evidence="3">
    <location>
        <position position="192"/>
    </location>
</feature>
<name>A0A2T1GD86_9CYAN</name>
<evidence type="ECO:0000313" key="3">
    <source>
        <dbReference type="EMBL" id="PSB55437.1"/>
    </source>
</evidence>
<comment type="caution">
    <text evidence="3">The sequence shown here is derived from an EMBL/GenBank/DDBJ whole genome shotgun (WGS) entry which is preliminary data.</text>
</comment>
<keyword evidence="4" id="KW-1185">Reference proteome</keyword>
<dbReference type="InterPro" id="IPR001087">
    <property type="entry name" value="GDSL"/>
</dbReference>
<dbReference type="InterPro" id="IPR036514">
    <property type="entry name" value="SGNH_hydro_sf"/>
</dbReference>
<dbReference type="Gene3D" id="3.40.50.1110">
    <property type="entry name" value="SGNH hydrolase"/>
    <property type="match status" value="1"/>
</dbReference>
<accession>A0A2T1GD86</accession>
<evidence type="ECO:0000256" key="1">
    <source>
        <dbReference type="ARBA" id="ARBA00008668"/>
    </source>
</evidence>
<organism evidence="3 4">
    <name type="scientific">Chamaesiphon polymorphus CCALA 037</name>
    <dbReference type="NCBI Taxonomy" id="2107692"/>
    <lineage>
        <taxon>Bacteria</taxon>
        <taxon>Bacillati</taxon>
        <taxon>Cyanobacteriota</taxon>
        <taxon>Cyanophyceae</taxon>
        <taxon>Gomontiellales</taxon>
        <taxon>Chamaesiphonaceae</taxon>
        <taxon>Chamaesiphon</taxon>
    </lineage>
</organism>
<evidence type="ECO:0000256" key="2">
    <source>
        <dbReference type="SAM" id="SignalP"/>
    </source>
</evidence>
<feature type="signal peptide" evidence="2">
    <location>
        <begin position="1"/>
        <end position="23"/>
    </location>
</feature>
<sequence>MKRFSIVCGLIIASTLVPVRAIAATFSQLVVYGDSLSDLGRAADATSALPPALKFPAYPNGGGRFSNGPIWVEYLADKLGIDRNPVTNPNFAAKNFAIGGATTSTVNIGQPLSSSFIGIQTQVDNNPISDPAALYVIWGGANDYLLGGVTDPTTPVANLAGEITTLIGLGATNILVPNLPNLGALPSTRNLG</sequence>